<keyword evidence="1" id="KW-0732">Signal</keyword>
<keyword evidence="3" id="KW-1185">Reference proteome</keyword>
<dbReference type="InterPro" id="IPR012645">
    <property type="entry name" value="CHP02301"/>
</dbReference>
<proteinExistence type="predicted"/>
<dbReference type="Pfam" id="PF09539">
    <property type="entry name" value="DUF2385"/>
    <property type="match status" value="1"/>
</dbReference>
<sequence>MRHLFVIILLLLPLSALAQDTQSEEDRRAAREAAELRIEADMVRMTSLVEALAKNLGQMHYLRTLCFGEDDQQWREYMSDMLDIEAPGDTSKQRELTQAFNAGYYLEKKRHSVCSQSVSADVAALAENGRSVSRMLGDPYREMN</sequence>
<evidence type="ECO:0000256" key="1">
    <source>
        <dbReference type="SAM" id="SignalP"/>
    </source>
</evidence>
<evidence type="ECO:0000313" key="2">
    <source>
        <dbReference type="EMBL" id="GHA93718.1"/>
    </source>
</evidence>
<gene>
    <name evidence="2" type="ORF">GCM10009069_16010</name>
</gene>
<feature type="chain" id="PRO_5035281257" description="TIGR02301 family protein" evidence="1">
    <location>
        <begin position="19"/>
        <end position="144"/>
    </location>
</feature>
<dbReference type="RefSeq" id="WP_233354055.1">
    <property type="nucleotide sequence ID" value="NZ_BMZH01000005.1"/>
</dbReference>
<protein>
    <recommendedName>
        <fullName evidence="4">TIGR02301 family protein</fullName>
    </recommendedName>
</protein>
<reference evidence="2" key="1">
    <citation type="journal article" date="2014" name="Int. J. Syst. Evol. Microbiol.">
        <title>Complete genome sequence of Corynebacterium casei LMG S-19264T (=DSM 44701T), isolated from a smear-ripened cheese.</title>
        <authorList>
            <consortium name="US DOE Joint Genome Institute (JGI-PGF)"/>
            <person name="Walter F."/>
            <person name="Albersmeier A."/>
            <person name="Kalinowski J."/>
            <person name="Ruckert C."/>
        </authorList>
    </citation>
    <scope>NUCLEOTIDE SEQUENCE</scope>
    <source>
        <strain evidence="2">KCTC 32513</strain>
    </source>
</reference>
<dbReference type="EMBL" id="BMZH01000005">
    <property type="protein sequence ID" value="GHA93718.1"/>
    <property type="molecule type" value="Genomic_DNA"/>
</dbReference>
<comment type="caution">
    <text evidence="2">The sequence shown here is derived from an EMBL/GenBank/DDBJ whole genome shotgun (WGS) entry which is preliminary data.</text>
</comment>
<dbReference type="NCBIfam" id="TIGR02301">
    <property type="entry name" value="TIGR02301 family protein"/>
    <property type="match status" value="1"/>
</dbReference>
<dbReference type="AlphaFoldDB" id="A0A8J3G2C9"/>
<feature type="signal peptide" evidence="1">
    <location>
        <begin position="1"/>
        <end position="18"/>
    </location>
</feature>
<organism evidence="2 3">
    <name type="scientific">Algimonas arctica</name>
    <dbReference type="NCBI Taxonomy" id="1479486"/>
    <lineage>
        <taxon>Bacteria</taxon>
        <taxon>Pseudomonadati</taxon>
        <taxon>Pseudomonadota</taxon>
        <taxon>Alphaproteobacteria</taxon>
        <taxon>Maricaulales</taxon>
        <taxon>Robiginitomaculaceae</taxon>
        <taxon>Algimonas</taxon>
    </lineage>
</organism>
<reference evidence="2" key="2">
    <citation type="submission" date="2020-09" db="EMBL/GenBank/DDBJ databases">
        <authorList>
            <person name="Sun Q."/>
            <person name="Kim S."/>
        </authorList>
    </citation>
    <scope>NUCLEOTIDE SEQUENCE</scope>
    <source>
        <strain evidence="2">KCTC 32513</strain>
    </source>
</reference>
<evidence type="ECO:0000313" key="3">
    <source>
        <dbReference type="Proteomes" id="UP000634004"/>
    </source>
</evidence>
<accession>A0A8J3G2C9</accession>
<name>A0A8J3G2C9_9PROT</name>
<dbReference type="Proteomes" id="UP000634004">
    <property type="component" value="Unassembled WGS sequence"/>
</dbReference>
<evidence type="ECO:0008006" key="4">
    <source>
        <dbReference type="Google" id="ProtNLM"/>
    </source>
</evidence>